<dbReference type="Proteomes" id="UP000469346">
    <property type="component" value="Unassembled WGS sequence"/>
</dbReference>
<evidence type="ECO:0000313" key="2">
    <source>
        <dbReference type="EMBL" id="NDY41386.1"/>
    </source>
</evidence>
<feature type="domain" description="HTH cro/C1-type" evidence="1">
    <location>
        <begin position="8"/>
        <end position="37"/>
    </location>
</feature>
<comment type="caution">
    <text evidence="2">The sequence shown here is derived from an EMBL/GenBank/DDBJ whole genome shotgun (WGS) entry which is preliminary data.</text>
</comment>
<dbReference type="InterPro" id="IPR054687">
    <property type="entry name" value="Two-CW_dom"/>
</dbReference>
<dbReference type="Gene3D" id="1.10.260.40">
    <property type="entry name" value="lambda repressor-like DNA-binding domains"/>
    <property type="match status" value="1"/>
</dbReference>
<gene>
    <name evidence="2" type="ORF">G3N55_00780</name>
</gene>
<dbReference type="PROSITE" id="PS50943">
    <property type="entry name" value="HTH_CROC1"/>
    <property type="match status" value="1"/>
</dbReference>
<proteinExistence type="predicted"/>
<name>A0A6N9TS40_DISTH</name>
<dbReference type="SUPFAM" id="SSF47413">
    <property type="entry name" value="lambda repressor-like DNA-binding domains"/>
    <property type="match status" value="1"/>
</dbReference>
<evidence type="ECO:0000259" key="1">
    <source>
        <dbReference type="PROSITE" id="PS50943"/>
    </source>
</evidence>
<organism evidence="2 3">
    <name type="scientific">Dissulfurirhabdus thermomarina</name>
    <dbReference type="NCBI Taxonomy" id="1765737"/>
    <lineage>
        <taxon>Bacteria</taxon>
        <taxon>Deltaproteobacteria</taxon>
        <taxon>Dissulfurirhabdaceae</taxon>
        <taxon>Dissulfurirhabdus</taxon>
    </lineage>
</organism>
<dbReference type="AlphaFoldDB" id="A0A6N9TS40"/>
<reference evidence="2 3" key="1">
    <citation type="submission" date="2020-02" db="EMBL/GenBank/DDBJ databases">
        <title>Comparative genomics of sulfur disproportionating microorganisms.</title>
        <authorList>
            <person name="Ward L.M."/>
            <person name="Bertran E."/>
            <person name="Johnston D.T."/>
        </authorList>
    </citation>
    <scope>NUCLEOTIDE SEQUENCE [LARGE SCALE GENOMIC DNA]</scope>
    <source>
        <strain evidence="2 3">DSM 100025</strain>
    </source>
</reference>
<dbReference type="GO" id="GO:0003677">
    <property type="term" value="F:DNA binding"/>
    <property type="evidence" value="ECO:0007669"/>
    <property type="project" value="InterPro"/>
</dbReference>
<dbReference type="RefSeq" id="WP_163297547.1">
    <property type="nucleotide sequence ID" value="NZ_JAAGRR010000003.1"/>
</dbReference>
<dbReference type="InterPro" id="IPR010982">
    <property type="entry name" value="Lambda_DNA-bd_dom_sf"/>
</dbReference>
<protein>
    <submittedName>
        <fullName evidence="2">Helix-turn-helix transcriptional regulator</fullName>
    </submittedName>
</protein>
<keyword evidence="3" id="KW-1185">Reference proteome</keyword>
<evidence type="ECO:0000313" key="3">
    <source>
        <dbReference type="Proteomes" id="UP000469346"/>
    </source>
</evidence>
<dbReference type="CDD" id="cd00093">
    <property type="entry name" value="HTH_XRE"/>
    <property type="match status" value="1"/>
</dbReference>
<dbReference type="NCBIfam" id="NF045718">
    <property type="entry name" value="two_CW_domain"/>
    <property type="match status" value="1"/>
</dbReference>
<dbReference type="InterPro" id="IPR001387">
    <property type="entry name" value="Cro/C1-type_HTH"/>
</dbReference>
<dbReference type="EMBL" id="JAAGRR010000003">
    <property type="protein sequence ID" value="NDY41386.1"/>
    <property type="molecule type" value="Genomic_DNA"/>
</dbReference>
<accession>A0A6N9TS40</accession>
<sequence>MDGTHFMRARRLLGKTQKQMAELLGISLKAVCSYEQGWRRVPPHVERQVYFLIASRRGLAEGMTPCWEAKDCPDERRRCCPAWEFNAGRLCWFISGTVCECNAHRNWDEKMRICKECHVLGQILDMFAEP</sequence>